<dbReference type="EMBL" id="HE796895">
    <property type="protein sequence ID" value="CCL98643.1"/>
    <property type="molecule type" value="Genomic_DNA"/>
</dbReference>
<dbReference type="SUPFAM" id="SSF46785">
    <property type="entry name" value="Winged helix' DNA-binding domain"/>
    <property type="match status" value="1"/>
</dbReference>
<dbReference type="GO" id="GO:0008171">
    <property type="term" value="F:O-methyltransferase activity"/>
    <property type="evidence" value="ECO:0007669"/>
    <property type="project" value="InterPro"/>
</dbReference>
<dbReference type="Gene3D" id="3.40.50.150">
    <property type="entry name" value="Vaccinia Virus protein VP39"/>
    <property type="match status" value="1"/>
</dbReference>
<dbReference type="OrthoDB" id="1606438at2759"/>
<dbReference type="InterPro" id="IPR036388">
    <property type="entry name" value="WH-like_DNA-bd_sf"/>
</dbReference>
<keyword evidence="3" id="KW-0949">S-adenosyl-L-methionine</keyword>
<dbReference type="InterPro" id="IPR029063">
    <property type="entry name" value="SAM-dependent_MTases_sf"/>
</dbReference>
<evidence type="ECO:0000256" key="1">
    <source>
        <dbReference type="ARBA" id="ARBA00022603"/>
    </source>
</evidence>
<feature type="domain" description="O-methyltransferase dimerisation" evidence="5">
    <location>
        <begin position="72"/>
        <end position="149"/>
    </location>
</feature>
<dbReference type="Proteomes" id="UP000006352">
    <property type="component" value="Unassembled WGS sequence"/>
</dbReference>
<keyword evidence="2" id="KW-0808">Transferase</keyword>
<sequence length="447" mass="50064">MPVEDKVQTLRSLVSLLSNAVEVISREWEIKDQNPEHRPFLPSADLHHARQTIVGACGMLMSLVQEPHHRLMETALQYYSSRALHVAVEARLADILAEADPELGMDSKTISVRTGIPQHNLAQVLRPLCSMYIFKEIKPGYFANNETSGQMVNDEPFRSWLLVHGLTIYTASTKLPAVLFDTGKIQGRSSTRTAFQEALGTDLSFWEYLEQDTQPSDGTKKARREVDTFTLAMVGGGRVHSTPLYADYPWESLGDGTLVDVGAGVGGMSLDLAKQFPRLRFVLQDRPSVISGAEAVWKRELPHMISTNRVQFMAHDFFADQPVKGASVYLMRYIMHDWPDEQCITILSKLRDIMGPHSRILAVDQILHPTVGSAYLNPAPAPLPPNYGHVQLLSHMRDLNMLALFNGMERTPEDFASLAERAGLKMVKIWECRSTMGIAEMRRNDAP</sequence>
<dbReference type="Pfam" id="PF08100">
    <property type="entry name" value="Dimerisation"/>
    <property type="match status" value="1"/>
</dbReference>
<dbReference type="PANTHER" id="PTHR43712:SF2">
    <property type="entry name" value="O-METHYLTRANSFERASE CICE"/>
    <property type="match status" value="1"/>
</dbReference>
<dbReference type="RefSeq" id="XP_012177926.1">
    <property type="nucleotide sequence ID" value="XM_012322536.1"/>
</dbReference>
<dbReference type="PANTHER" id="PTHR43712">
    <property type="entry name" value="PUTATIVE (AFU_ORTHOLOGUE AFUA_4G14580)-RELATED"/>
    <property type="match status" value="1"/>
</dbReference>
<keyword evidence="1" id="KW-0489">Methyltransferase</keyword>
<evidence type="ECO:0000256" key="2">
    <source>
        <dbReference type="ARBA" id="ARBA00022679"/>
    </source>
</evidence>
<dbReference type="PROSITE" id="PS51683">
    <property type="entry name" value="SAM_OMT_II"/>
    <property type="match status" value="1"/>
</dbReference>
<dbReference type="InterPro" id="IPR012967">
    <property type="entry name" value="COMT_dimerisation"/>
</dbReference>
<dbReference type="AlphaFoldDB" id="J4G0I9"/>
<keyword evidence="7" id="KW-1185">Reference proteome</keyword>
<protein>
    <submittedName>
        <fullName evidence="6">Uncharacterized protein</fullName>
    </submittedName>
</protein>
<organism evidence="6 7">
    <name type="scientific">Fibroporia radiculosa</name>
    <dbReference type="NCBI Taxonomy" id="599839"/>
    <lineage>
        <taxon>Eukaryota</taxon>
        <taxon>Fungi</taxon>
        <taxon>Dikarya</taxon>
        <taxon>Basidiomycota</taxon>
        <taxon>Agaricomycotina</taxon>
        <taxon>Agaricomycetes</taxon>
        <taxon>Polyporales</taxon>
        <taxon>Fibroporiaceae</taxon>
        <taxon>Fibroporia</taxon>
    </lineage>
</organism>
<evidence type="ECO:0000313" key="6">
    <source>
        <dbReference type="EMBL" id="CCL98643.1"/>
    </source>
</evidence>
<dbReference type="Gene3D" id="1.10.10.10">
    <property type="entry name" value="Winged helix-like DNA-binding domain superfamily/Winged helix DNA-binding domain"/>
    <property type="match status" value="1"/>
</dbReference>
<dbReference type="GeneID" id="24093554"/>
<dbReference type="InterPro" id="IPR036390">
    <property type="entry name" value="WH_DNA-bd_sf"/>
</dbReference>
<feature type="domain" description="O-methyltransferase C-terminal" evidence="4">
    <location>
        <begin position="257"/>
        <end position="424"/>
    </location>
</feature>
<dbReference type="HOGENOM" id="CLU_005533_0_1_1"/>
<dbReference type="InterPro" id="IPR001077">
    <property type="entry name" value="COMT_C"/>
</dbReference>
<name>J4G0I9_9APHY</name>
<gene>
    <name evidence="6" type="ORF">FIBRA_00645</name>
</gene>
<dbReference type="GO" id="GO:0032259">
    <property type="term" value="P:methylation"/>
    <property type="evidence" value="ECO:0007669"/>
    <property type="project" value="UniProtKB-KW"/>
</dbReference>
<dbReference type="InterPro" id="IPR016461">
    <property type="entry name" value="COMT-like"/>
</dbReference>
<dbReference type="Pfam" id="PF00891">
    <property type="entry name" value="Methyltransf_2"/>
    <property type="match status" value="1"/>
</dbReference>
<dbReference type="InParanoid" id="J4G0I9"/>
<dbReference type="STRING" id="599839.J4G0I9"/>
<evidence type="ECO:0000259" key="5">
    <source>
        <dbReference type="Pfam" id="PF08100"/>
    </source>
</evidence>
<accession>J4G0I9</accession>
<reference evidence="6 7" key="1">
    <citation type="journal article" date="2012" name="Appl. Environ. Microbiol.">
        <title>Short-read sequencing for genomic analysis of the brown rot fungus Fibroporia radiculosa.</title>
        <authorList>
            <person name="Tang J.D."/>
            <person name="Perkins A.D."/>
            <person name="Sonstegard T.S."/>
            <person name="Schroeder S.G."/>
            <person name="Burgess S.C."/>
            <person name="Diehl S.V."/>
        </authorList>
    </citation>
    <scope>NUCLEOTIDE SEQUENCE [LARGE SCALE GENOMIC DNA]</scope>
    <source>
        <strain evidence="6 7">TFFH 294</strain>
    </source>
</reference>
<evidence type="ECO:0000259" key="4">
    <source>
        <dbReference type="Pfam" id="PF00891"/>
    </source>
</evidence>
<evidence type="ECO:0000256" key="3">
    <source>
        <dbReference type="ARBA" id="ARBA00022691"/>
    </source>
</evidence>
<evidence type="ECO:0000313" key="7">
    <source>
        <dbReference type="Proteomes" id="UP000006352"/>
    </source>
</evidence>
<proteinExistence type="predicted"/>
<dbReference type="GO" id="GO:0046983">
    <property type="term" value="F:protein dimerization activity"/>
    <property type="evidence" value="ECO:0007669"/>
    <property type="project" value="InterPro"/>
</dbReference>
<dbReference type="SUPFAM" id="SSF53335">
    <property type="entry name" value="S-adenosyl-L-methionine-dependent methyltransferases"/>
    <property type="match status" value="1"/>
</dbReference>